<dbReference type="AlphaFoldDB" id="A0AAC8VD48"/>
<gene>
    <name evidence="2" type="ORF">ACH24_01300</name>
</gene>
<keyword evidence="3" id="KW-1185">Reference proteome</keyword>
<sequence length="193" mass="22325">MSKKIFKLSLLILLVFNIGQSGFSNVITAGEFELKNSSRQDATILLNLDDICPTNIKPCKDESDNNCIYMTELIREPLSRINYYLSVTITGESVKDLTISYKYDKKNTLPEVIDLCLSLFKNDKYETYHSKATYNWFVSSQLYLSDDEGSILINENNKTCQKNYNEGNFLDINIERITYGWTPPYYEKKITII</sequence>
<name>A0AAC8VD48_9GAMM</name>
<evidence type="ECO:0000313" key="3">
    <source>
        <dbReference type="Proteomes" id="UP000242800"/>
    </source>
</evidence>
<dbReference type="RefSeq" id="WP_064460844.1">
    <property type="nucleotide sequence ID" value="NZ_CP012505.1"/>
</dbReference>
<organism evidence="2 3">
    <name type="scientific">Francisella persica ATCC VR-331</name>
    <dbReference type="NCBI Taxonomy" id="1086726"/>
    <lineage>
        <taxon>Bacteria</taxon>
        <taxon>Pseudomonadati</taxon>
        <taxon>Pseudomonadota</taxon>
        <taxon>Gammaproteobacteria</taxon>
        <taxon>Thiotrichales</taxon>
        <taxon>Francisellaceae</taxon>
        <taxon>Francisella</taxon>
    </lineage>
</organism>
<dbReference type="NCBIfam" id="NF041242">
    <property type="entry name" value="T6SS_PdpE_Fran"/>
    <property type="match status" value="1"/>
</dbReference>
<evidence type="ECO:0000256" key="1">
    <source>
        <dbReference type="SAM" id="SignalP"/>
    </source>
</evidence>
<accession>A0AAC8VD48</accession>
<protein>
    <recommendedName>
        <fullName evidence="4">Secreted protein</fullName>
    </recommendedName>
</protein>
<feature type="signal peptide" evidence="1">
    <location>
        <begin position="1"/>
        <end position="23"/>
    </location>
</feature>
<keyword evidence="1" id="KW-0732">Signal</keyword>
<feature type="chain" id="PRO_5042141187" description="Secreted protein" evidence="1">
    <location>
        <begin position="24"/>
        <end position="193"/>
    </location>
</feature>
<reference evidence="2 3" key="1">
    <citation type="journal article" date="2016" name="Int. J. Syst. Evol. Microbiol.">
        <title>Reclassification of Wolbachia persica as Francisella persica comb. nov. and emended description of the family Francisellaceae.</title>
        <authorList>
            <person name="Larson M.A."/>
            <person name="Nalbantoglu U."/>
            <person name="Sayood K."/>
            <person name="Zentz E.B."/>
            <person name="Cer R.Z."/>
            <person name="Iwen P.C."/>
            <person name="Francesconi S.C."/>
            <person name="Bishop-Lilly K.A."/>
            <person name="Mokashi V.P."/>
            <person name="Sjostedt A."/>
            <person name="Hinrichs S.H."/>
        </authorList>
    </citation>
    <scope>NUCLEOTIDE SEQUENCE [LARGE SCALE GENOMIC DNA]</scope>
    <source>
        <strain evidence="2 3">FSC845</strain>
    </source>
</reference>
<dbReference type="EMBL" id="CP012505">
    <property type="protein sequence ID" value="ALB01430.1"/>
    <property type="molecule type" value="Genomic_DNA"/>
</dbReference>
<evidence type="ECO:0000313" key="2">
    <source>
        <dbReference type="EMBL" id="ALB01430.1"/>
    </source>
</evidence>
<dbReference type="Proteomes" id="UP000242800">
    <property type="component" value="Chromosome"/>
</dbReference>
<proteinExistence type="predicted"/>
<dbReference type="KEGG" id="fper:ACH24_01300"/>
<evidence type="ECO:0008006" key="4">
    <source>
        <dbReference type="Google" id="ProtNLM"/>
    </source>
</evidence>